<feature type="region of interest" description="Disordered" evidence="6">
    <location>
        <begin position="1"/>
        <end position="44"/>
    </location>
</feature>
<keyword evidence="3 7" id="KW-0812">Transmembrane</keyword>
<dbReference type="Proteomes" id="UP001430848">
    <property type="component" value="Unassembled WGS sequence"/>
</dbReference>
<feature type="transmembrane region" description="Helical" evidence="7">
    <location>
        <begin position="160"/>
        <end position="178"/>
    </location>
</feature>
<evidence type="ECO:0000256" key="7">
    <source>
        <dbReference type="SAM" id="Phobius"/>
    </source>
</evidence>
<comment type="caution">
    <text evidence="8">The sequence shown here is derived from an EMBL/GenBank/DDBJ whole genome shotgun (WGS) entry which is preliminary data.</text>
</comment>
<keyword evidence="5 7" id="KW-0472">Membrane</keyword>
<comment type="subcellular location">
    <subcellularLocation>
        <location evidence="1">Membrane</location>
        <topology evidence="1">Multi-pass membrane protein</topology>
    </subcellularLocation>
</comment>
<evidence type="ECO:0000256" key="4">
    <source>
        <dbReference type="ARBA" id="ARBA00022989"/>
    </source>
</evidence>
<evidence type="ECO:0000256" key="6">
    <source>
        <dbReference type="SAM" id="MobiDB-lite"/>
    </source>
</evidence>
<evidence type="ECO:0008006" key="10">
    <source>
        <dbReference type="Google" id="ProtNLM"/>
    </source>
</evidence>
<evidence type="ECO:0000256" key="5">
    <source>
        <dbReference type="ARBA" id="ARBA00023136"/>
    </source>
</evidence>
<name>A0ABR1P9B5_DIAER</name>
<dbReference type="Gene3D" id="1.20.1250.20">
    <property type="entry name" value="MFS general substrate transporter like domains"/>
    <property type="match status" value="1"/>
</dbReference>
<evidence type="ECO:0000256" key="2">
    <source>
        <dbReference type="ARBA" id="ARBA00022448"/>
    </source>
</evidence>
<sequence length="229" mass="25995">MKDRGDAVERSVTLDPEKINATADPAAETDSQSADDLDGPNSRRHVFSDPLAAEHWRNIYEKAGYENRHRFDPEFTWTAEDERKLVRKVDLRIMTWAWIMFCALDMHRRNINRAISDNMLEELGMNTNDYNYGQTIFLASFLSAELPSGLISKKLGADRWIPSIIIGWSIVAGSQAFLTNRAGFYAIKALLGLLMGGFIPGQLANLWYLQKNCPFTMSLVFETDLLRLA</sequence>
<accession>A0ABR1P9B5</accession>
<evidence type="ECO:0000256" key="3">
    <source>
        <dbReference type="ARBA" id="ARBA00022692"/>
    </source>
</evidence>
<protein>
    <recommendedName>
        <fullName evidence="10">Allantoate permease</fullName>
    </recommendedName>
</protein>
<organism evidence="8 9">
    <name type="scientific">Diaporthe eres</name>
    <name type="common">Phomopsis oblonga</name>
    <dbReference type="NCBI Taxonomy" id="83184"/>
    <lineage>
        <taxon>Eukaryota</taxon>
        <taxon>Fungi</taxon>
        <taxon>Dikarya</taxon>
        <taxon>Ascomycota</taxon>
        <taxon>Pezizomycotina</taxon>
        <taxon>Sordariomycetes</taxon>
        <taxon>Sordariomycetidae</taxon>
        <taxon>Diaporthales</taxon>
        <taxon>Diaporthaceae</taxon>
        <taxon>Diaporthe</taxon>
        <taxon>Diaporthe eres species complex</taxon>
    </lineage>
</organism>
<keyword evidence="4 7" id="KW-1133">Transmembrane helix</keyword>
<proteinExistence type="predicted"/>
<keyword evidence="9" id="KW-1185">Reference proteome</keyword>
<evidence type="ECO:0000313" key="9">
    <source>
        <dbReference type="Proteomes" id="UP001430848"/>
    </source>
</evidence>
<dbReference type="PANTHER" id="PTHR43791">
    <property type="entry name" value="PERMEASE-RELATED"/>
    <property type="match status" value="1"/>
</dbReference>
<reference evidence="8 9" key="1">
    <citation type="submission" date="2024-02" db="EMBL/GenBank/DDBJ databases">
        <title>De novo assembly and annotation of 12 fungi associated with fruit tree decline syndrome in Ontario, Canada.</title>
        <authorList>
            <person name="Sulman M."/>
            <person name="Ellouze W."/>
            <person name="Ilyukhin E."/>
        </authorList>
    </citation>
    <scope>NUCLEOTIDE SEQUENCE [LARGE SCALE GENOMIC DNA]</scope>
    <source>
        <strain evidence="8 9">M169</strain>
    </source>
</reference>
<evidence type="ECO:0000313" key="8">
    <source>
        <dbReference type="EMBL" id="KAK7729897.1"/>
    </source>
</evidence>
<keyword evidence="2" id="KW-0813">Transport</keyword>
<dbReference type="EMBL" id="JAKNSF020000027">
    <property type="protein sequence ID" value="KAK7729897.1"/>
    <property type="molecule type" value="Genomic_DNA"/>
</dbReference>
<dbReference type="PANTHER" id="PTHR43791:SF14">
    <property type="entry name" value="MFS GENERAL SUBSTRATE TRANSPORTER"/>
    <property type="match status" value="1"/>
</dbReference>
<feature type="transmembrane region" description="Helical" evidence="7">
    <location>
        <begin position="184"/>
        <end position="209"/>
    </location>
</feature>
<dbReference type="SUPFAM" id="SSF103473">
    <property type="entry name" value="MFS general substrate transporter"/>
    <property type="match status" value="1"/>
</dbReference>
<dbReference type="InterPro" id="IPR036259">
    <property type="entry name" value="MFS_trans_sf"/>
</dbReference>
<evidence type="ECO:0000256" key="1">
    <source>
        <dbReference type="ARBA" id="ARBA00004141"/>
    </source>
</evidence>
<gene>
    <name evidence="8" type="ORF">SLS63_005956</name>
</gene>